<protein>
    <submittedName>
        <fullName evidence="1">Uncharacterized protein</fullName>
    </submittedName>
</protein>
<sequence length="111" mass="13017">MQLSLFESYGALEFNGTILKKDWSYEFKPGTKDIVINNHQLLTKEELLLLVSKSVKSRRAIYGYNIYYTDSNGVNKDLFIRFINETTKAKQSVSEFIEKHFDNLVEKEARR</sequence>
<name>A0A9E3ZZ77_9ENTE</name>
<gene>
    <name evidence="1" type="ORF">K8V42_05400</name>
</gene>
<reference evidence="1" key="2">
    <citation type="submission" date="2021-11" db="EMBL/GenBank/DDBJ databases">
        <authorList>
            <person name="Gilroy R."/>
        </authorList>
    </citation>
    <scope>NUCLEOTIDE SEQUENCE</scope>
    <source>
        <strain evidence="1">150</strain>
    </source>
</reference>
<dbReference type="EMBL" id="JAJJVO010000081">
    <property type="protein sequence ID" value="MCC9273709.1"/>
    <property type="molecule type" value="Genomic_DNA"/>
</dbReference>
<reference evidence="1" key="1">
    <citation type="journal article" date="2021" name="PeerJ">
        <title>Extensive microbial diversity within the chicken gut microbiome revealed by metagenomics and culture.</title>
        <authorList>
            <person name="Gilroy R."/>
            <person name="Ravi A."/>
            <person name="Getino M."/>
            <person name="Pursley I."/>
            <person name="Horton D.L."/>
            <person name="Alikhan N.F."/>
            <person name="Baker D."/>
            <person name="Gharbi K."/>
            <person name="Hall N."/>
            <person name="Watson M."/>
            <person name="Adriaenssens E.M."/>
            <person name="Foster-Nyarko E."/>
            <person name="Jarju S."/>
            <person name="Secka A."/>
            <person name="Antonio M."/>
            <person name="Oren A."/>
            <person name="Chaudhuri R.R."/>
            <person name="La Ragione R."/>
            <person name="Hildebrand F."/>
            <person name="Pallen M.J."/>
        </authorList>
    </citation>
    <scope>NUCLEOTIDE SEQUENCE</scope>
    <source>
        <strain evidence="1">150</strain>
    </source>
</reference>
<proteinExistence type="predicted"/>
<dbReference type="AlphaFoldDB" id="A0A9E3ZZ77"/>
<organism evidence="1 2">
    <name type="scientific">Enterococcus aquimarinus</name>
    <dbReference type="NCBI Taxonomy" id="328396"/>
    <lineage>
        <taxon>Bacteria</taxon>
        <taxon>Bacillati</taxon>
        <taxon>Bacillota</taxon>
        <taxon>Bacilli</taxon>
        <taxon>Lactobacillales</taxon>
        <taxon>Enterococcaceae</taxon>
        <taxon>Enterococcus</taxon>
    </lineage>
</organism>
<evidence type="ECO:0000313" key="1">
    <source>
        <dbReference type="EMBL" id="MCC9273709.1"/>
    </source>
</evidence>
<evidence type="ECO:0000313" key="2">
    <source>
        <dbReference type="Proteomes" id="UP000813384"/>
    </source>
</evidence>
<dbReference type="Proteomes" id="UP000813384">
    <property type="component" value="Unassembled WGS sequence"/>
</dbReference>
<comment type="caution">
    <text evidence="1">The sequence shown here is derived from an EMBL/GenBank/DDBJ whole genome shotgun (WGS) entry which is preliminary data.</text>
</comment>
<accession>A0A9E3ZZ77</accession>